<dbReference type="SUPFAM" id="SSF47413">
    <property type="entry name" value="lambda repressor-like DNA-binding domains"/>
    <property type="match status" value="1"/>
</dbReference>
<proteinExistence type="predicted"/>
<dbReference type="PROSITE" id="PS50943">
    <property type="entry name" value="HTH_CROC1"/>
    <property type="match status" value="1"/>
</dbReference>
<dbReference type="Gene3D" id="1.10.260.40">
    <property type="entry name" value="lambda repressor-like DNA-binding domains"/>
    <property type="match status" value="1"/>
</dbReference>
<dbReference type="CDD" id="cd00093">
    <property type="entry name" value="HTH_XRE"/>
    <property type="match status" value="1"/>
</dbReference>
<dbReference type="PANTHER" id="PTHR46558">
    <property type="entry name" value="TRACRIPTIONAL REGULATORY PROTEIN-RELATED-RELATED"/>
    <property type="match status" value="1"/>
</dbReference>
<keyword evidence="4" id="KW-1185">Reference proteome</keyword>
<name>A0ABT7DMP0_9ACTN</name>
<dbReference type="RefSeq" id="WP_283832137.1">
    <property type="nucleotide sequence ID" value="NZ_JASJEU010000014.1"/>
</dbReference>
<evidence type="ECO:0000259" key="2">
    <source>
        <dbReference type="PROSITE" id="PS50943"/>
    </source>
</evidence>
<feature type="domain" description="HTH cro/C1-type" evidence="2">
    <location>
        <begin position="6"/>
        <end position="60"/>
    </location>
</feature>
<reference evidence="3 4" key="1">
    <citation type="submission" date="2023-05" db="EMBL/GenBank/DDBJ databases">
        <title>Gordonibacter KGMB12511T sp. nov., isolated from faeces of healthy Korean.</title>
        <authorList>
            <person name="Kim H.S."/>
            <person name="Kim J.-S."/>
            <person name="Suh M.K."/>
            <person name="Eom M.K."/>
            <person name="Do H.E."/>
            <person name="Lee J.-S."/>
        </authorList>
    </citation>
    <scope>NUCLEOTIDE SEQUENCE [LARGE SCALE GENOMIC DNA]</scope>
    <source>
        <strain evidence="3 4">KGMB12511</strain>
    </source>
</reference>
<protein>
    <submittedName>
        <fullName evidence="3">Helix-turn-helix domain-containing protein</fullName>
    </submittedName>
</protein>
<dbReference type="InterPro" id="IPR001387">
    <property type="entry name" value="Cro/C1-type_HTH"/>
</dbReference>
<sequence length="174" mass="18893">MLGQKLMKLRRKSGMSQQDVASALSVSRQTISNWESDASAPDISKAKDLAALYHISLDDLVSDEVTVTVAEEDERRDAGSTGGAPDLHVLESLAGATCRIAVTPGVLLPTHQGDVEVLEVDTDWARVTYKRAFKGQVTELVDMKSVVGFMIVSPANRDENSQKEVECNGSERMD</sequence>
<dbReference type="InterPro" id="IPR010982">
    <property type="entry name" value="Lambda_DNA-bd_dom_sf"/>
</dbReference>
<dbReference type="Pfam" id="PF01381">
    <property type="entry name" value="HTH_3"/>
    <property type="match status" value="1"/>
</dbReference>
<gene>
    <name evidence="3" type="ORF">QNJ86_08275</name>
</gene>
<comment type="caution">
    <text evidence="3">The sequence shown here is derived from an EMBL/GenBank/DDBJ whole genome shotgun (WGS) entry which is preliminary data.</text>
</comment>
<evidence type="ECO:0000256" key="1">
    <source>
        <dbReference type="ARBA" id="ARBA00023125"/>
    </source>
</evidence>
<evidence type="ECO:0000313" key="4">
    <source>
        <dbReference type="Proteomes" id="UP001232750"/>
    </source>
</evidence>
<dbReference type="SMART" id="SM00530">
    <property type="entry name" value="HTH_XRE"/>
    <property type="match status" value="1"/>
</dbReference>
<accession>A0ABT7DMP0</accession>
<dbReference type="Proteomes" id="UP001232750">
    <property type="component" value="Unassembled WGS sequence"/>
</dbReference>
<organism evidence="3 4">
    <name type="scientific">Gordonibacter faecis</name>
    <dbReference type="NCBI Taxonomy" id="3047475"/>
    <lineage>
        <taxon>Bacteria</taxon>
        <taxon>Bacillati</taxon>
        <taxon>Actinomycetota</taxon>
        <taxon>Coriobacteriia</taxon>
        <taxon>Eggerthellales</taxon>
        <taxon>Eggerthellaceae</taxon>
        <taxon>Gordonibacter</taxon>
    </lineage>
</organism>
<dbReference type="PANTHER" id="PTHR46558:SF13">
    <property type="entry name" value="HTH-TYPE TRANSCRIPTIONAL REGULATOR IMMR"/>
    <property type="match status" value="1"/>
</dbReference>
<keyword evidence="1" id="KW-0238">DNA-binding</keyword>
<dbReference type="EMBL" id="JASJEU010000014">
    <property type="protein sequence ID" value="MDJ1650796.1"/>
    <property type="molecule type" value="Genomic_DNA"/>
</dbReference>
<evidence type="ECO:0000313" key="3">
    <source>
        <dbReference type="EMBL" id="MDJ1650796.1"/>
    </source>
</evidence>